<dbReference type="Proteomes" id="UP000319986">
    <property type="component" value="Unassembled WGS sequence"/>
</dbReference>
<name>A0A4Y4C331_9CORY</name>
<dbReference type="EMBL" id="BJNT01000020">
    <property type="protein sequence ID" value="GEC87108.1"/>
    <property type="molecule type" value="Genomic_DNA"/>
</dbReference>
<organism evidence="1 2">
    <name type="scientific">Corynebacterium variabile</name>
    <dbReference type="NCBI Taxonomy" id="1727"/>
    <lineage>
        <taxon>Bacteria</taxon>
        <taxon>Bacillati</taxon>
        <taxon>Actinomycetota</taxon>
        <taxon>Actinomycetes</taxon>
        <taxon>Mycobacteriales</taxon>
        <taxon>Corynebacteriaceae</taxon>
        <taxon>Corynebacterium</taxon>
    </lineage>
</organism>
<gene>
    <name evidence="1" type="ORF">CVA01_24220</name>
</gene>
<accession>A0A4Y4C331</accession>
<reference evidence="1 2" key="1">
    <citation type="submission" date="2019-06" db="EMBL/GenBank/DDBJ databases">
        <title>Whole genome shotgun sequence of Corynebacterium variabile NBRC 15286.</title>
        <authorList>
            <person name="Hosoyama A."/>
            <person name="Uohara A."/>
            <person name="Ohji S."/>
            <person name="Ichikawa N."/>
        </authorList>
    </citation>
    <scope>NUCLEOTIDE SEQUENCE [LARGE SCALE GENOMIC DNA]</scope>
    <source>
        <strain evidence="1 2">NBRC 15286</strain>
    </source>
</reference>
<evidence type="ECO:0000313" key="2">
    <source>
        <dbReference type="Proteomes" id="UP000319986"/>
    </source>
</evidence>
<sequence length="127" mass="13576">MTSTKQTAAVSAITTTGNELLATACSTNDPTPSARVCLQPGSVGWWVLSVDGRPAVKFHDPVHAALTLRDVVDDLRDGFTFWKEHDDGRYTRVSGVYLNAVAEGNLPAARLAATAPDSRGFTVCKGW</sequence>
<comment type="caution">
    <text evidence="1">The sequence shown here is derived from an EMBL/GenBank/DDBJ whole genome shotgun (WGS) entry which is preliminary data.</text>
</comment>
<dbReference type="AlphaFoldDB" id="A0A4Y4C331"/>
<proteinExistence type="predicted"/>
<dbReference type="RefSeq" id="WP_141330993.1">
    <property type="nucleotide sequence ID" value="NZ_BJNT01000020.1"/>
</dbReference>
<evidence type="ECO:0000313" key="1">
    <source>
        <dbReference type="EMBL" id="GEC87108.1"/>
    </source>
</evidence>
<dbReference type="GeneID" id="82888518"/>
<protein>
    <submittedName>
        <fullName evidence="1">Uncharacterized protein</fullName>
    </submittedName>
</protein>